<comment type="similarity">
    <text evidence="2 6">Belongs to the fungal hydrophobin family.</text>
</comment>
<dbReference type="AlphaFoldDB" id="A0A8H8CNP0"/>
<name>A0A8H8CNP0_PSICU</name>
<evidence type="ECO:0000256" key="6">
    <source>
        <dbReference type="RuleBase" id="RU365009"/>
    </source>
</evidence>
<evidence type="ECO:0000256" key="3">
    <source>
        <dbReference type="ARBA" id="ARBA00022512"/>
    </source>
</evidence>
<dbReference type="OrthoDB" id="4225815at2759"/>
<evidence type="ECO:0000256" key="2">
    <source>
        <dbReference type="ARBA" id="ARBA00010446"/>
    </source>
</evidence>
<keyword evidence="5 6" id="KW-1015">Disulfide bond</keyword>
<keyword evidence="4 6" id="KW-0964">Secreted</keyword>
<proteinExistence type="inferred from homology"/>
<comment type="subcellular location">
    <subcellularLocation>
        <location evidence="1 6">Secreted</location>
        <location evidence="1 6">Cell wall</location>
    </subcellularLocation>
</comment>
<protein>
    <recommendedName>
        <fullName evidence="6">Hydrophobin</fullName>
    </recommendedName>
</protein>
<dbReference type="GO" id="GO:0009277">
    <property type="term" value="C:fungal-type cell wall"/>
    <property type="evidence" value="ECO:0007669"/>
    <property type="project" value="InterPro"/>
</dbReference>
<dbReference type="GO" id="GO:0005199">
    <property type="term" value="F:structural constituent of cell wall"/>
    <property type="evidence" value="ECO:0007669"/>
    <property type="project" value="InterPro"/>
</dbReference>
<evidence type="ECO:0000256" key="4">
    <source>
        <dbReference type="ARBA" id="ARBA00022525"/>
    </source>
</evidence>
<evidence type="ECO:0000256" key="5">
    <source>
        <dbReference type="ARBA" id="ARBA00023157"/>
    </source>
</evidence>
<dbReference type="SMART" id="SM00075">
    <property type="entry name" value="HYDRO"/>
    <property type="match status" value="1"/>
</dbReference>
<reference evidence="7" key="1">
    <citation type="submission" date="2021-02" db="EMBL/GenBank/DDBJ databases">
        <title>Psilocybe cubensis genome.</title>
        <authorList>
            <person name="Mckernan K.J."/>
            <person name="Crawford S."/>
            <person name="Trippe A."/>
            <person name="Kane L.T."/>
            <person name="Mclaughlin S."/>
        </authorList>
    </citation>
    <scope>NUCLEOTIDE SEQUENCE [LARGE SCALE GENOMIC DNA]</scope>
    <source>
        <strain evidence="7">MGC-MH-2018</strain>
    </source>
</reference>
<feature type="chain" id="PRO_5034973404" description="Hydrophobin" evidence="6">
    <location>
        <begin position="22"/>
        <end position="125"/>
    </location>
</feature>
<accession>A0A8H8CNP0</accession>
<feature type="signal peptide" evidence="6">
    <location>
        <begin position="1"/>
        <end position="21"/>
    </location>
</feature>
<dbReference type="EMBL" id="JAFIQS010000003">
    <property type="protein sequence ID" value="KAG5171993.1"/>
    <property type="molecule type" value="Genomic_DNA"/>
</dbReference>
<comment type="caution">
    <text evidence="7">The sequence shown here is derived from an EMBL/GenBank/DDBJ whole genome shotgun (WGS) entry which is preliminary data.</text>
</comment>
<keyword evidence="6" id="KW-0732">Signal</keyword>
<evidence type="ECO:0000256" key="1">
    <source>
        <dbReference type="ARBA" id="ARBA00004191"/>
    </source>
</evidence>
<dbReference type="Pfam" id="PF01185">
    <property type="entry name" value="Hydrophobin"/>
    <property type="match status" value="1"/>
</dbReference>
<dbReference type="InterPro" id="IPR001338">
    <property type="entry name" value="Class_I_Hydrophobin"/>
</dbReference>
<keyword evidence="3 6" id="KW-0134">Cell wall</keyword>
<gene>
    <name evidence="7" type="ORF">JR316_004082</name>
</gene>
<dbReference type="CDD" id="cd23507">
    <property type="entry name" value="hydrophobin_I"/>
    <property type="match status" value="1"/>
</dbReference>
<evidence type="ECO:0000313" key="7">
    <source>
        <dbReference type="EMBL" id="KAG5171993.1"/>
    </source>
</evidence>
<sequence length="125" mass="12631">MFSRVYSVLAFIFFFAGLAAATTTTVTVTTFAPGATPTTPASQCNTDSLFCCNLAQQANVLGGVIQFLLGIAQIAVSPVTALVGADCTSLIAGNSCSASAQPVCCQNNNFAGAIVIGCTPVNVNL</sequence>
<organism evidence="7">
    <name type="scientific">Psilocybe cubensis</name>
    <name type="common">Psychedelic mushroom</name>
    <name type="synonym">Stropharia cubensis</name>
    <dbReference type="NCBI Taxonomy" id="181762"/>
    <lineage>
        <taxon>Eukaryota</taxon>
        <taxon>Fungi</taxon>
        <taxon>Dikarya</taxon>
        <taxon>Basidiomycota</taxon>
        <taxon>Agaricomycotina</taxon>
        <taxon>Agaricomycetes</taxon>
        <taxon>Agaricomycetidae</taxon>
        <taxon>Agaricales</taxon>
        <taxon>Agaricineae</taxon>
        <taxon>Strophariaceae</taxon>
        <taxon>Psilocybe</taxon>
    </lineage>
</organism>